<evidence type="ECO:0000256" key="4">
    <source>
        <dbReference type="ARBA" id="ARBA00023136"/>
    </source>
</evidence>
<organism evidence="6 7">
    <name type="scientific">Hymenobacter roseosalivarius DSM 11622</name>
    <dbReference type="NCBI Taxonomy" id="645990"/>
    <lineage>
        <taxon>Bacteria</taxon>
        <taxon>Pseudomonadati</taxon>
        <taxon>Bacteroidota</taxon>
        <taxon>Cytophagia</taxon>
        <taxon>Cytophagales</taxon>
        <taxon>Hymenobacteraceae</taxon>
        <taxon>Hymenobacter</taxon>
    </lineage>
</organism>
<dbReference type="AlphaFoldDB" id="A0A1W1UZC8"/>
<feature type="transmembrane region" description="Helical" evidence="5">
    <location>
        <begin position="79"/>
        <end position="100"/>
    </location>
</feature>
<evidence type="ECO:0000256" key="1">
    <source>
        <dbReference type="ARBA" id="ARBA00004141"/>
    </source>
</evidence>
<dbReference type="EMBL" id="FWWW01000046">
    <property type="protein sequence ID" value="SMB86426.1"/>
    <property type="molecule type" value="Genomic_DNA"/>
</dbReference>
<feature type="transmembrane region" description="Helical" evidence="5">
    <location>
        <begin position="121"/>
        <end position="144"/>
    </location>
</feature>
<protein>
    <submittedName>
        <fullName evidence="6">Colicin V production protein</fullName>
    </submittedName>
</protein>
<dbReference type="GO" id="GO:0016020">
    <property type="term" value="C:membrane"/>
    <property type="evidence" value="ECO:0007669"/>
    <property type="project" value="UniProtKB-SubCell"/>
</dbReference>
<accession>A0A1W1UZC8</accession>
<dbReference type="STRING" id="645990.SAMN00120144_2408"/>
<reference evidence="6 7" key="1">
    <citation type="submission" date="2017-04" db="EMBL/GenBank/DDBJ databases">
        <authorList>
            <person name="Afonso C.L."/>
            <person name="Miller P.J."/>
            <person name="Scott M.A."/>
            <person name="Spackman E."/>
            <person name="Goraichik I."/>
            <person name="Dimitrov K.M."/>
            <person name="Suarez D.L."/>
            <person name="Swayne D.E."/>
        </authorList>
    </citation>
    <scope>NUCLEOTIDE SEQUENCE [LARGE SCALE GENOMIC DNA]</scope>
    <source>
        <strain evidence="6 7">DSM 11622</strain>
    </source>
</reference>
<comment type="subcellular location">
    <subcellularLocation>
        <location evidence="1">Membrane</location>
        <topology evidence="1">Multi-pass membrane protein</topology>
    </subcellularLocation>
</comment>
<gene>
    <name evidence="6" type="ORF">SAMN00120144_2408</name>
</gene>
<dbReference type="GO" id="GO:0009403">
    <property type="term" value="P:toxin biosynthetic process"/>
    <property type="evidence" value="ECO:0007669"/>
    <property type="project" value="InterPro"/>
</dbReference>
<keyword evidence="4 5" id="KW-0472">Membrane</keyword>
<sequence length="187" mass="19495">MTVYWLSTPSSSKTMSGFDLFLLLVVGVGAVKGFRRGLVLEVASLLAFVLGVVGGLSLLNDAIPLVRHYVGEAFGLLPIVSFLLVCALIAWGVHLLGSFVKSAVHLTPLGLLDNLLGGAAGALKWILGLSLLLHGLGLAGVKLLSPALTGDSQVLPLVRQATPVALEVVGFVMPFASTLLTRLRGVF</sequence>
<feature type="transmembrane region" description="Helical" evidence="5">
    <location>
        <begin position="164"/>
        <end position="183"/>
    </location>
</feature>
<evidence type="ECO:0000313" key="6">
    <source>
        <dbReference type="EMBL" id="SMB86426.1"/>
    </source>
</evidence>
<evidence type="ECO:0000256" key="3">
    <source>
        <dbReference type="ARBA" id="ARBA00022989"/>
    </source>
</evidence>
<dbReference type="Proteomes" id="UP000192266">
    <property type="component" value="Unassembled WGS sequence"/>
</dbReference>
<evidence type="ECO:0000256" key="2">
    <source>
        <dbReference type="ARBA" id="ARBA00022692"/>
    </source>
</evidence>
<evidence type="ECO:0000313" key="7">
    <source>
        <dbReference type="Proteomes" id="UP000192266"/>
    </source>
</evidence>
<proteinExistence type="predicted"/>
<keyword evidence="7" id="KW-1185">Reference proteome</keyword>
<evidence type="ECO:0000256" key="5">
    <source>
        <dbReference type="SAM" id="Phobius"/>
    </source>
</evidence>
<dbReference type="Pfam" id="PF02674">
    <property type="entry name" value="Colicin_V"/>
    <property type="match status" value="1"/>
</dbReference>
<feature type="transmembrane region" description="Helical" evidence="5">
    <location>
        <begin position="14"/>
        <end position="31"/>
    </location>
</feature>
<feature type="transmembrane region" description="Helical" evidence="5">
    <location>
        <begin position="38"/>
        <end position="59"/>
    </location>
</feature>
<keyword evidence="3 5" id="KW-1133">Transmembrane helix</keyword>
<keyword evidence="2 5" id="KW-0812">Transmembrane</keyword>
<name>A0A1W1UZC8_9BACT</name>
<dbReference type="InterPro" id="IPR003825">
    <property type="entry name" value="Colicin-V_CvpA"/>
</dbReference>